<evidence type="ECO:0000256" key="3">
    <source>
        <dbReference type="ARBA" id="ARBA00015325"/>
    </source>
</evidence>
<feature type="transmembrane region" description="Helical" evidence="14">
    <location>
        <begin position="12"/>
        <end position="31"/>
    </location>
</feature>
<sequence>MDKKFNLKSLPRFVTFMMVAYLSYFTTDILVSKVFKNKSENKVINQKKPVTKIDEPYASGDYKPIENNKISGKVFKKGAIISEVSLKDYKKTIDSESLIQTIPKSSFFRAYWDLEGNTQAPNKNTEWSMENSLSSKQPSVMTWKNKTGDIFVQNSQIIDDYLIKFEYSMFNSKKEENIEGNLKVELKSKDFSYVSGIDQKIRRSNRSRTDNGYGWAGLEKDYWCSIIHSSQPVSVDYNKDKSNLTLTFPNIKLSPNTSQTASFYLFTGPKKLEMLEQYKKQYNIGKMDDVIHFGVMKSLKKLIMKSLLFISKKLNNSMVFASFVLSTLFVLVFSPLSYKSYMSIKKIKKLKPKLDRLSEIYGEDKVSIQKETLSLYRKENINPFGNILPMIIQILVLFSFSTVWSIIIEPRHQAFLWIKDLTSSDPTSITNLFGLLPFDLANGIQYLFDKVWIPFSYILGNVSIDITKFFKIGILPIISSSLILLQTPGEDSSESANNRKVMIFILSLFFLSNVSAMLMIHTIWYFFLTFIQNKIFKHIS</sequence>
<dbReference type="Proteomes" id="UP000324924">
    <property type="component" value="Chromosome"/>
</dbReference>
<keyword evidence="5" id="KW-1003">Cell membrane</keyword>
<evidence type="ECO:0000259" key="15">
    <source>
        <dbReference type="Pfam" id="PF02096"/>
    </source>
</evidence>
<dbReference type="InterPro" id="IPR001708">
    <property type="entry name" value="YidC/ALB3/OXA1/COX18"/>
</dbReference>
<dbReference type="RefSeq" id="WP_148972162.1">
    <property type="nucleotide sequence ID" value="NZ_CP043314.1"/>
</dbReference>
<evidence type="ECO:0000256" key="12">
    <source>
        <dbReference type="ARBA" id="ARBA00033342"/>
    </source>
</evidence>
<evidence type="ECO:0000256" key="4">
    <source>
        <dbReference type="ARBA" id="ARBA00022448"/>
    </source>
</evidence>
<keyword evidence="8 14" id="KW-1133">Transmembrane helix</keyword>
<comment type="similarity">
    <text evidence="2">Belongs to the OXA1/ALB3/YidC family. Type 1 subfamily.</text>
</comment>
<dbReference type="InterPro" id="IPR028055">
    <property type="entry name" value="YidC/Oxa/ALB_C"/>
</dbReference>
<dbReference type="Pfam" id="PF02096">
    <property type="entry name" value="60KD_IMP"/>
    <property type="match status" value="1"/>
</dbReference>
<feature type="transmembrane region" description="Helical" evidence="14">
    <location>
        <begin position="318"/>
        <end position="338"/>
    </location>
</feature>
<dbReference type="PANTHER" id="PTHR12428">
    <property type="entry name" value="OXA1"/>
    <property type="match status" value="1"/>
</dbReference>
<evidence type="ECO:0000256" key="10">
    <source>
        <dbReference type="ARBA" id="ARBA00023186"/>
    </source>
</evidence>
<organism evidence="17 18">
    <name type="scientific">Candidatus Nesciobacter abundans</name>
    <dbReference type="NCBI Taxonomy" id="2601668"/>
    <lineage>
        <taxon>Bacteria</taxon>
        <taxon>Pseudomonadati</taxon>
        <taxon>Pseudomonadota</taxon>
        <taxon>Alphaproteobacteria</taxon>
        <taxon>Holosporales</taxon>
        <taxon>Holosporaceae</taxon>
        <taxon>Candidatus Nesciobacter</taxon>
    </lineage>
</organism>
<dbReference type="PANTHER" id="PTHR12428:SF65">
    <property type="entry name" value="CYTOCHROME C OXIDASE ASSEMBLY PROTEIN COX18, MITOCHONDRIAL"/>
    <property type="match status" value="1"/>
</dbReference>
<keyword evidence="4" id="KW-0813">Transport</keyword>
<dbReference type="GO" id="GO:0032977">
    <property type="term" value="F:membrane insertase activity"/>
    <property type="evidence" value="ECO:0007669"/>
    <property type="project" value="InterPro"/>
</dbReference>
<evidence type="ECO:0000313" key="18">
    <source>
        <dbReference type="Proteomes" id="UP000324924"/>
    </source>
</evidence>
<evidence type="ECO:0000256" key="13">
    <source>
        <dbReference type="RuleBase" id="RU003945"/>
    </source>
</evidence>
<reference evidence="17 18" key="1">
    <citation type="submission" date="2019-08" db="EMBL/GenBank/DDBJ databases">
        <title>Highly reduced genomes of protist endosymbionts show evolutionary convergence.</title>
        <authorList>
            <person name="George E."/>
            <person name="Husnik F."/>
            <person name="Tashyreva D."/>
            <person name="Prokopchuk G."/>
            <person name="Horak A."/>
            <person name="Kwong W.K."/>
            <person name="Lukes J."/>
            <person name="Keeling P.J."/>
        </authorList>
    </citation>
    <scope>NUCLEOTIDE SEQUENCE [LARGE SCALE GENOMIC DNA]</scope>
    <source>
        <strain evidence="17">1604HC</strain>
    </source>
</reference>
<evidence type="ECO:0000256" key="6">
    <source>
        <dbReference type="ARBA" id="ARBA00022692"/>
    </source>
</evidence>
<feature type="transmembrane region" description="Helical" evidence="14">
    <location>
        <begin position="501"/>
        <end position="527"/>
    </location>
</feature>
<dbReference type="AlphaFoldDB" id="A0A5C0UGV5"/>
<accession>A0A5C0UGV5</accession>
<keyword evidence="10" id="KW-0143">Chaperone</keyword>
<gene>
    <name evidence="17" type="primary">yidC</name>
    <name evidence="17" type="ORF">FZC36_01140</name>
</gene>
<protein>
    <recommendedName>
        <fullName evidence="3">Membrane protein insertase YidC</fullName>
    </recommendedName>
    <alternativeName>
        <fullName evidence="12">Foldase YidC</fullName>
    </alternativeName>
    <alternativeName>
        <fullName evidence="11">Membrane integrase YidC</fullName>
    </alternativeName>
</protein>
<feature type="domain" description="Membrane insertase YidC/Oxa/ALB C-terminal" evidence="15">
    <location>
        <begin position="324"/>
        <end position="536"/>
    </location>
</feature>
<dbReference type="OrthoDB" id="9780552at2"/>
<feature type="transmembrane region" description="Helical" evidence="14">
    <location>
        <begin position="387"/>
        <end position="408"/>
    </location>
</feature>
<dbReference type="EMBL" id="CP043314">
    <property type="protein sequence ID" value="QEK39039.1"/>
    <property type="molecule type" value="Genomic_DNA"/>
</dbReference>
<dbReference type="GO" id="GO:0005886">
    <property type="term" value="C:plasma membrane"/>
    <property type="evidence" value="ECO:0007669"/>
    <property type="project" value="UniProtKB-SubCell"/>
</dbReference>
<evidence type="ECO:0000256" key="2">
    <source>
        <dbReference type="ARBA" id="ARBA00010527"/>
    </source>
</evidence>
<evidence type="ECO:0000256" key="7">
    <source>
        <dbReference type="ARBA" id="ARBA00022927"/>
    </source>
</evidence>
<keyword evidence="18" id="KW-1185">Reference proteome</keyword>
<dbReference type="GO" id="GO:0051205">
    <property type="term" value="P:protein insertion into membrane"/>
    <property type="evidence" value="ECO:0007669"/>
    <property type="project" value="TreeGrafter"/>
</dbReference>
<evidence type="ECO:0000256" key="9">
    <source>
        <dbReference type="ARBA" id="ARBA00023136"/>
    </source>
</evidence>
<proteinExistence type="inferred from homology"/>
<keyword evidence="7" id="KW-0653">Protein transport</keyword>
<name>A0A5C0UGV5_9PROT</name>
<evidence type="ECO:0000259" key="16">
    <source>
        <dbReference type="Pfam" id="PF14849"/>
    </source>
</evidence>
<dbReference type="InterPro" id="IPR028053">
    <property type="entry name" value="Membr_insert_YidC_N"/>
</dbReference>
<evidence type="ECO:0000313" key="17">
    <source>
        <dbReference type="EMBL" id="QEK39039.1"/>
    </source>
</evidence>
<dbReference type="GO" id="GO:0015031">
    <property type="term" value="P:protein transport"/>
    <property type="evidence" value="ECO:0007669"/>
    <property type="project" value="UniProtKB-KW"/>
</dbReference>
<evidence type="ECO:0000256" key="5">
    <source>
        <dbReference type="ARBA" id="ARBA00022475"/>
    </source>
</evidence>
<dbReference type="Gene3D" id="2.70.98.90">
    <property type="match status" value="1"/>
</dbReference>
<dbReference type="KEGG" id="nabu:FZC36_01140"/>
<comment type="subcellular location">
    <subcellularLocation>
        <location evidence="1">Cell membrane</location>
        <topology evidence="1">Multi-pass membrane protein</topology>
    </subcellularLocation>
    <subcellularLocation>
        <location evidence="13">Membrane</location>
        <topology evidence="13">Multi-pass membrane protein</topology>
    </subcellularLocation>
</comment>
<evidence type="ECO:0000256" key="14">
    <source>
        <dbReference type="SAM" id="Phobius"/>
    </source>
</evidence>
<dbReference type="NCBIfam" id="TIGR03592">
    <property type="entry name" value="yidC_oxa1_cterm"/>
    <property type="match status" value="1"/>
</dbReference>
<dbReference type="CDD" id="cd19961">
    <property type="entry name" value="EcYidC-like_peri"/>
    <property type="match status" value="1"/>
</dbReference>
<keyword evidence="9 14" id="KW-0472">Membrane</keyword>
<feature type="domain" description="Membrane insertase YidC N-terminal" evidence="16">
    <location>
        <begin position="65"/>
        <end position="304"/>
    </location>
</feature>
<keyword evidence="6 13" id="KW-0812">Transmembrane</keyword>
<evidence type="ECO:0000256" key="8">
    <source>
        <dbReference type="ARBA" id="ARBA00022989"/>
    </source>
</evidence>
<evidence type="ECO:0000256" key="11">
    <source>
        <dbReference type="ARBA" id="ARBA00033245"/>
    </source>
</evidence>
<evidence type="ECO:0000256" key="1">
    <source>
        <dbReference type="ARBA" id="ARBA00004651"/>
    </source>
</evidence>
<dbReference type="Pfam" id="PF14849">
    <property type="entry name" value="YidC_periplas"/>
    <property type="match status" value="1"/>
</dbReference>
<dbReference type="InterPro" id="IPR038221">
    <property type="entry name" value="YidC_periplasmic_sf"/>
</dbReference>